<dbReference type="PROSITE" id="PS50994">
    <property type="entry name" value="INTEGRASE"/>
    <property type="match status" value="1"/>
</dbReference>
<dbReference type="HOGENOM" id="CLU_672538_0_0_9"/>
<dbReference type="Pfam" id="PF13683">
    <property type="entry name" value="rve_3"/>
    <property type="match status" value="1"/>
</dbReference>
<name>G8U104_SULAD</name>
<dbReference type="InterPro" id="IPR036397">
    <property type="entry name" value="RNaseH_sf"/>
</dbReference>
<feature type="domain" description="Integrase catalytic" evidence="1">
    <location>
        <begin position="234"/>
        <end position="398"/>
    </location>
</feature>
<dbReference type="InterPro" id="IPR001584">
    <property type="entry name" value="Integrase_cat-core"/>
</dbReference>
<reference evidence="2 3" key="2">
    <citation type="journal article" date="2012" name="Stand. Genomic Sci.">
        <title>Complete genome sequence of the moderately thermophilic mineral-sulfide-oxidizing firmicute Sulfobacillus acidophilus type strain (NAL(T)).</title>
        <authorList>
            <person name="Anderson I."/>
            <person name="Chertkov O."/>
            <person name="Chen A."/>
            <person name="Saunders E."/>
            <person name="Lapidus A."/>
            <person name="Nolan M."/>
            <person name="Lucas S."/>
            <person name="Hammon N."/>
            <person name="Deshpande S."/>
            <person name="Cheng J.F."/>
            <person name="Han C."/>
            <person name="Tapia R."/>
            <person name="Goodwin L.A."/>
            <person name="Pitluck S."/>
            <person name="Liolios K."/>
            <person name="Pagani I."/>
            <person name="Ivanova N."/>
            <person name="Mikhailova N."/>
            <person name="Pati A."/>
            <person name="Palaniappan K."/>
            <person name="Land M."/>
            <person name="Pan C."/>
            <person name="Rohde M."/>
            <person name="Pukall R."/>
            <person name="Goker M."/>
            <person name="Detter J.C."/>
            <person name="Woyke T."/>
            <person name="Bristow J."/>
            <person name="Eisen J.A."/>
            <person name="Markowitz V."/>
            <person name="Hugenholtz P."/>
            <person name="Kyrpides N.C."/>
            <person name="Klenk H.P."/>
            <person name="Mavromatis K."/>
        </authorList>
    </citation>
    <scope>NUCLEOTIDE SEQUENCE [LARGE SCALE GENOMIC DNA]</scope>
    <source>
        <strain evidence="3">ATCC 700253 / DSM 10332 / NAL</strain>
    </source>
</reference>
<dbReference type="SUPFAM" id="SSF53098">
    <property type="entry name" value="Ribonuclease H-like"/>
    <property type="match status" value="1"/>
</dbReference>
<dbReference type="AlphaFoldDB" id="G8U104"/>
<keyword evidence="3" id="KW-1185">Reference proteome</keyword>
<dbReference type="Pfam" id="PF01527">
    <property type="entry name" value="HTH_Tnp_1"/>
    <property type="match status" value="1"/>
</dbReference>
<dbReference type="Proteomes" id="UP000005439">
    <property type="component" value="Chromosome"/>
</dbReference>
<dbReference type="SUPFAM" id="SSF46689">
    <property type="entry name" value="Homeodomain-like"/>
    <property type="match status" value="1"/>
</dbReference>
<protein>
    <submittedName>
        <fullName evidence="2">Integrase catalytic region</fullName>
    </submittedName>
</protein>
<dbReference type="InterPro" id="IPR009057">
    <property type="entry name" value="Homeodomain-like_sf"/>
</dbReference>
<evidence type="ECO:0000313" key="2">
    <source>
        <dbReference type="EMBL" id="AEW06549.1"/>
    </source>
</evidence>
<dbReference type="Gene3D" id="3.30.420.10">
    <property type="entry name" value="Ribonuclease H-like superfamily/Ribonuclease H"/>
    <property type="match status" value="1"/>
</dbReference>
<reference evidence="3" key="1">
    <citation type="submission" date="2011-12" db="EMBL/GenBank/DDBJ databases">
        <title>The complete genome of chromosome of Sulfobacillus acidophilus DSM 10332.</title>
        <authorList>
            <person name="Lucas S."/>
            <person name="Han J."/>
            <person name="Lapidus A."/>
            <person name="Bruce D."/>
            <person name="Goodwin L."/>
            <person name="Pitluck S."/>
            <person name="Peters L."/>
            <person name="Kyrpides N."/>
            <person name="Mavromatis K."/>
            <person name="Ivanova N."/>
            <person name="Mikhailova N."/>
            <person name="Chertkov O."/>
            <person name="Saunders E."/>
            <person name="Detter J.C."/>
            <person name="Tapia R."/>
            <person name="Han C."/>
            <person name="Land M."/>
            <person name="Hauser L."/>
            <person name="Markowitz V."/>
            <person name="Cheng J.-F."/>
            <person name="Hugenholtz P."/>
            <person name="Woyke T."/>
            <person name="Wu D."/>
            <person name="Pukall R."/>
            <person name="Gehrich-Schroeter G."/>
            <person name="Schneider S."/>
            <person name="Klenk H.-P."/>
            <person name="Eisen J.A."/>
        </authorList>
    </citation>
    <scope>NUCLEOTIDE SEQUENCE [LARGE SCALE GENOMIC DNA]</scope>
    <source>
        <strain evidence="3">ATCC 700253 / DSM 10332 / NAL</strain>
    </source>
</reference>
<evidence type="ECO:0000313" key="3">
    <source>
        <dbReference type="Proteomes" id="UP000005439"/>
    </source>
</evidence>
<dbReference type="GO" id="GO:0015074">
    <property type="term" value="P:DNA integration"/>
    <property type="evidence" value="ECO:0007669"/>
    <property type="project" value="InterPro"/>
</dbReference>
<sequence length="409" mass="45820">MIPMSQTYAPEFKQQVVREVRETGNAALVARQHQLNPSMVRRWVREALTAEYPDPQALSLAEENVRLKRLLAERDLQIAMLQDFLRKKGDAVVTELCEQVHAWAEAYPQVPLQVWCATVHLPRGSYYAWRRRQLNPSEDRRRAAVGHAPVGYSTTQTGHAVSDDQIMAWILAILEQENPLVWLSESHGGLTPTVWVDHQSEKGLSADEGLALALARSPPEIALSAQIGPELGHHATEPAVANGHHLRIYCGRRPFFYVQAILDVCDRSIVAYHIGLTCRAADAAQTLQRAVQARQTEWGPEPPVIRTDNGPQFTAHVFEAQCQAFGLTHERIPVATPNANAYIEAWHALLDRECLSLEFATYAEAYAAVTRWIAFYNQRRLHGALGYRSPAQMRHAVANGQAQWTPLCA</sequence>
<dbReference type="GO" id="GO:0004803">
    <property type="term" value="F:transposase activity"/>
    <property type="evidence" value="ECO:0007669"/>
    <property type="project" value="InterPro"/>
</dbReference>
<dbReference type="InterPro" id="IPR002514">
    <property type="entry name" value="Transposase_8"/>
</dbReference>
<dbReference type="PATRIC" id="fig|679936.5.peg.3200"/>
<dbReference type="InterPro" id="IPR050900">
    <property type="entry name" value="Transposase_IS3/IS150/IS904"/>
</dbReference>
<dbReference type="GO" id="GO:0006313">
    <property type="term" value="P:DNA transposition"/>
    <property type="evidence" value="ECO:0007669"/>
    <property type="project" value="InterPro"/>
</dbReference>
<proteinExistence type="predicted"/>
<dbReference type="InterPro" id="IPR012337">
    <property type="entry name" value="RNaseH-like_sf"/>
</dbReference>
<dbReference type="PANTHER" id="PTHR46889:SF4">
    <property type="entry name" value="TRANSPOSASE INSO FOR INSERTION SEQUENCE ELEMENT IS911B-RELATED"/>
    <property type="match status" value="1"/>
</dbReference>
<dbReference type="EMBL" id="CP003179">
    <property type="protein sequence ID" value="AEW06549.1"/>
    <property type="molecule type" value="Genomic_DNA"/>
</dbReference>
<organism evidence="2 3">
    <name type="scientific">Sulfobacillus acidophilus (strain ATCC 700253 / DSM 10332 / NAL)</name>
    <dbReference type="NCBI Taxonomy" id="679936"/>
    <lineage>
        <taxon>Bacteria</taxon>
        <taxon>Bacillati</taxon>
        <taxon>Bacillota</taxon>
        <taxon>Clostridia</taxon>
        <taxon>Eubacteriales</taxon>
        <taxon>Clostridiales Family XVII. Incertae Sedis</taxon>
        <taxon>Sulfobacillus</taxon>
    </lineage>
</organism>
<gene>
    <name evidence="2" type="ordered locus">Sulac_3098</name>
</gene>
<dbReference type="PANTHER" id="PTHR46889">
    <property type="entry name" value="TRANSPOSASE INSF FOR INSERTION SEQUENCE IS3B-RELATED"/>
    <property type="match status" value="1"/>
</dbReference>
<evidence type="ECO:0000259" key="1">
    <source>
        <dbReference type="PROSITE" id="PS50994"/>
    </source>
</evidence>
<dbReference type="GO" id="GO:0003677">
    <property type="term" value="F:DNA binding"/>
    <property type="evidence" value="ECO:0007669"/>
    <property type="project" value="InterPro"/>
</dbReference>
<accession>G8U104</accession>
<dbReference type="KEGG" id="sap:Sulac_3098"/>